<evidence type="ECO:0000256" key="1">
    <source>
        <dbReference type="ARBA" id="ARBA00004141"/>
    </source>
</evidence>
<dbReference type="EMBL" id="JAAABM010000010">
    <property type="protein sequence ID" value="KAF7674529.1"/>
    <property type="molecule type" value="Genomic_DNA"/>
</dbReference>
<proteinExistence type="predicted"/>
<comment type="subcellular location">
    <subcellularLocation>
        <location evidence="1">Membrane</location>
        <topology evidence="1">Multi-pass membrane protein</topology>
    </subcellularLocation>
</comment>
<dbReference type="Pfam" id="PF01027">
    <property type="entry name" value="Bax1-I"/>
    <property type="match status" value="1"/>
</dbReference>
<accession>A0A8H7AZP7</accession>
<dbReference type="InterPro" id="IPR006214">
    <property type="entry name" value="Bax_inhibitor_1-related"/>
</dbReference>
<gene>
    <name evidence="7" type="ORF">GT037_007289</name>
</gene>
<evidence type="ECO:0000256" key="2">
    <source>
        <dbReference type="ARBA" id="ARBA00022692"/>
    </source>
</evidence>
<keyword evidence="8" id="KW-1185">Reference proteome</keyword>
<feature type="transmembrane region" description="Helical" evidence="6">
    <location>
        <begin position="481"/>
        <end position="499"/>
    </location>
</feature>
<comment type="caution">
    <text evidence="7">The sequence shown here is derived from an EMBL/GenBank/DDBJ whole genome shotgun (WGS) entry which is preliminary data.</text>
</comment>
<feature type="compositionally biased region" description="Basic and acidic residues" evidence="5">
    <location>
        <begin position="138"/>
        <end position="149"/>
    </location>
</feature>
<feature type="transmembrane region" description="Helical" evidence="6">
    <location>
        <begin position="505"/>
        <end position="525"/>
    </location>
</feature>
<dbReference type="GO" id="GO:0005743">
    <property type="term" value="C:mitochondrial inner membrane"/>
    <property type="evidence" value="ECO:0007669"/>
    <property type="project" value="TreeGrafter"/>
</dbReference>
<keyword evidence="4 6" id="KW-0472">Membrane</keyword>
<feature type="region of interest" description="Disordered" evidence="5">
    <location>
        <begin position="129"/>
        <end position="149"/>
    </location>
</feature>
<feature type="transmembrane region" description="Helical" evidence="6">
    <location>
        <begin position="380"/>
        <end position="398"/>
    </location>
</feature>
<dbReference type="GeneID" id="62205514"/>
<dbReference type="AlphaFoldDB" id="A0A8H7AZP7"/>
<name>A0A8H7AZP7_9PLEO</name>
<feature type="transmembrane region" description="Helical" evidence="6">
    <location>
        <begin position="449"/>
        <end position="469"/>
    </location>
</feature>
<evidence type="ECO:0000313" key="7">
    <source>
        <dbReference type="EMBL" id="KAF7674529.1"/>
    </source>
</evidence>
<feature type="transmembrane region" description="Helical" evidence="6">
    <location>
        <begin position="419"/>
        <end position="437"/>
    </location>
</feature>
<feature type="transmembrane region" description="Helical" evidence="6">
    <location>
        <begin position="532"/>
        <end position="558"/>
    </location>
</feature>
<keyword evidence="3 6" id="KW-1133">Transmembrane helix</keyword>
<feature type="region of interest" description="Disordered" evidence="5">
    <location>
        <begin position="53"/>
        <end position="76"/>
    </location>
</feature>
<dbReference type="RefSeq" id="XP_038784824.1">
    <property type="nucleotide sequence ID" value="XM_038932336.1"/>
</dbReference>
<organism evidence="7 8">
    <name type="scientific">Alternaria burnsii</name>
    <dbReference type="NCBI Taxonomy" id="1187904"/>
    <lineage>
        <taxon>Eukaryota</taxon>
        <taxon>Fungi</taxon>
        <taxon>Dikarya</taxon>
        <taxon>Ascomycota</taxon>
        <taxon>Pezizomycotina</taxon>
        <taxon>Dothideomycetes</taxon>
        <taxon>Pleosporomycetidae</taxon>
        <taxon>Pleosporales</taxon>
        <taxon>Pleosporineae</taxon>
        <taxon>Pleosporaceae</taxon>
        <taxon>Alternaria</taxon>
        <taxon>Alternaria sect. Alternaria</taxon>
    </lineage>
</organism>
<sequence>MATFLNSPNTPAVAHTFYHDDNISRSHKANLSGATMLDLLSGPEGSIAAAYESSSLHQRTPKSRRPSQASITKSQLRQTNRTLVEIIHSVQAELATQREAMLDMEARIVQLESTSQIKIQDFAPRHTIAGHRKRSQIRSKEGATRETQRSWDAFQKDADMLGPPIIANEFWKSPSRFSGFNFGFDLLETIPKSSHPLPDVDDVPDLTPDEQPQAYTPGQRRIPPRITRIRTADPTTMYHDAVSDIREHVIEFDKIKVPMPPKLQTPPRSARSRLASVHSPDDEITALPQIPLAHTQTMASLLRRPFAITATLRQASPKSQTLTFRAFHNTPLKQHPHLFRPAKPTVSTSQNVSKFQQAFRRGYQQAAYNPVAQGDMRQRLLYGGGIFAGTLLAINFIFNRETREDGGMPPFEREYLNDTFMHTGLGIGMIGIAARALHMNGWSFRLMSANPWLVLGVGLVGSIGTMYGTMATSPSNYVQKYALWTAFNGTQALLLSPLFFMHPAILARAGLYTAGMMGSIAFVGATAKTDKYLYLGGPLLAGVAIVALSGLAPLVVPATAARTLMVTENLWLYGGLAVFGGFTLYDVQKVLNHARQAQAGLIPKDPVNESISLELDFINIFIRMVQILGMSQNRRK</sequence>
<evidence type="ECO:0000256" key="6">
    <source>
        <dbReference type="SAM" id="Phobius"/>
    </source>
</evidence>
<evidence type="ECO:0000256" key="3">
    <source>
        <dbReference type="ARBA" id="ARBA00022989"/>
    </source>
</evidence>
<dbReference type="Proteomes" id="UP000596902">
    <property type="component" value="Unassembled WGS sequence"/>
</dbReference>
<reference evidence="7" key="1">
    <citation type="submission" date="2020-01" db="EMBL/GenBank/DDBJ databases">
        <authorList>
            <person name="Feng Z.H.Z."/>
        </authorList>
    </citation>
    <scope>NUCLEOTIDE SEQUENCE</scope>
    <source>
        <strain evidence="7">CBS107.38</strain>
    </source>
</reference>
<dbReference type="PANTHER" id="PTHR23291:SF112">
    <property type="entry name" value="GROWTH HORMONE-INDUCIBLE TRANSMEMBRANE PROTEIN"/>
    <property type="match status" value="1"/>
</dbReference>
<protein>
    <submittedName>
        <fullName evidence="7">Bax inhibitor family protein</fullName>
    </submittedName>
</protein>
<reference evidence="7" key="2">
    <citation type="submission" date="2020-08" db="EMBL/GenBank/DDBJ databases">
        <title>Draft Genome Sequence of Cumin Blight Pathogen Alternaria burnsii.</title>
        <authorList>
            <person name="Feng Z."/>
        </authorList>
    </citation>
    <scope>NUCLEOTIDE SEQUENCE</scope>
    <source>
        <strain evidence="7">CBS107.38</strain>
    </source>
</reference>
<evidence type="ECO:0000256" key="5">
    <source>
        <dbReference type="SAM" id="MobiDB-lite"/>
    </source>
</evidence>
<keyword evidence="2 6" id="KW-0812">Transmembrane</keyword>
<feature type="compositionally biased region" description="Polar residues" evidence="5">
    <location>
        <begin position="66"/>
        <end position="76"/>
    </location>
</feature>
<dbReference type="PANTHER" id="PTHR23291">
    <property type="entry name" value="BAX INHIBITOR-RELATED"/>
    <property type="match status" value="1"/>
</dbReference>
<evidence type="ECO:0000313" key="8">
    <source>
        <dbReference type="Proteomes" id="UP000596902"/>
    </source>
</evidence>
<feature type="transmembrane region" description="Helical" evidence="6">
    <location>
        <begin position="570"/>
        <end position="587"/>
    </location>
</feature>
<evidence type="ECO:0000256" key="4">
    <source>
        <dbReference type="ARBA" id="ARBA00023136"/>
    </source>
</evidence>